<dbReference type="EMBL" id="NTJZ01000004">
    <property type="protein sequence ID" value="PDH34194.1"/>
    <property type="molecule type" value="Genomic_DNA"/>
</dbReference>
<evidence type="ECO:0000259" key="2">
    <source>
        <dbReference type="SMART" id="SM00899"/>
    </source>
</evidence>
<sequence length="78" mass="8395">MSQTLLSNTVSGDRCIVLEIASEPPELRSRLYSLGVIPGSTLEILRFAPLGDPMQVKVGGSSISIRKAEANIIQVEIQ</sequence>
<dbReference type="Proteomes" id="UP000219329">
    <property type="component" value="Unassembled WGS sequence"/>
</dbReference>
<dbReference type="InterPro" id="IPR038157">
    <property type="entry name" value="FeoA_core_dom"/>
</dbReference>
<evidence type="ECO:0000256" key="1">
    <source>
        <dbReference type="ARBA" id="ARBA00023004"/>
    </source>
</evidence>
<organism evidence="3 4">
    <name type="scientific">OM182 bacterium MED-G28</name>
    <dbReference type="NCBI Taxonomy" id="1986256"/>
    <lineage>
        <taxon>Bacteria</taxon>
        <taxon>Pseudomonadati</taxon>
        <taxon>Pseudomonadota</taxon>
        <taxon>Gammaproteobacteria</taxon>
        <taxon>OMG group</taxon>
        <taxon>OM182 clade</taxon>
    </lineage>
</organism>
<accession>A0A2A5WD32</accession>
<dbReference type="PANTHER" id="PTHR42954:SF2">
    <property type="entry name" value="FE(2+) TRANSPORT PROTEIN A"/>
    <property type="match status" value="1"/>
</dbReference>
<protein>
    <submittedName>
        <fullName evidence="3">Iron transporter</fullName>
    </submittedName>
</protein>
<dbReference type="InterPro" id="IPR008988">
    <property type="entry name" value="Transcriptional_repressor_C"/>
</dbReference>
<dbReference type="SUPFAM" id="SSF50037">
    <property type="entry name" value="C-terminal domain of transcriptional repressors"/>
    <property type="match status" value="1"/>
</dbReference>
<dbReference type="SMART" id="SM00899">
    <property type="entry name" value="FeoA"/>
    <property type="match status" value="1"/>
</dbReference>
<evidence type="ECO:0000313" key="4">
    <source>
        <dbReference type="Proteomes" id="UP000219329"/>
    </source>
</evidence>
<dbReference type="Gene3D" id="2.30.30.90">
    <property type="match status" value="1"/>
</dbReference>
<dbReference type="InterPro" id="IPR007167">
    <property type="entry name" value="Fe-transptr_FeoA-like"/>
</dbReference>
<proteinExistence type="predicted"/>
<comment type="caution">
    <text evidence="3">The sequence shown here is derived from an EMBL/GenBank/DDBJ whole genome shotgun (WGS) entry which is preliminary data.</text>
</comment>
<dbReference type="InterPro" id="IPR052713">
    <property type="entry name" value="FeoA"/>
</dbReference>
<dbReference type="GO" id="GO:0046914">
    <property type="term" value="F:transition metal ion binding"/>
    <property type="evidence" value="ECO:0007669"/>
    <property type="project" value="InterPro"/>
</dbReference>
<evidence type="ECO:0000313" key="3">
    <source>
        <dbReference type="EMBL" id="PDH34194.1"/>
    </source>
</evidence>
<dbReference type="PANTHER" id="PTHR42954">
    <property type="entry name" value="FE(2+) TRANSPORT PROTEIN A"/>
    <property type="match status" value="1"/>
</dbReference>
<reference evidence="3 4" key="1">
    <citation type="submission" date="2017-08" db="EMBL/GenBank/DDBJ databases">
        <title>Fine stratification of microbial communities through a metagenomic profile of the photic zone.</title>
        <authorList>
            <person name="Haro-Moreno J.M."/>
            <person name="Lopez-Perez M."/>
            <person name="De La Torre J."/>
            <person name="Picazo A."/>
            <person name="Camacho A."/>
            <person name="Rodriguez-Valera F."/>
        </authorList>
    </citation>
    <scope>NUCLEOTIDE SEQUENCE [LARGE SCALE GENOMIC DNA]</scope>
    <source>
        <strain evidence="3">MED-G28</strain>
    </source>
</reference>
<name>A0A2A5WD32_9GAMM</name>
<keyword evidence="1" id="KW-0408">Iron</keyword>
<dbReference type="AlphaFoldDB" id="A0A2A5WD32"/>
<feature type="domain" description="Ferrous iron transporter FeoA-like" evidence="2">
    <location>
        <begin position="4"/>
        <end position="77"/>
    </location>
</feature>
<gene>
    <name evidence="3" type="ORF">CNF02_05200</name>
</gene>
<dbReference type="Pfam" id="PF04023">
    <property type="entry name" value="FeoA"/>
    <property type="match status" value="1"/>
</dbReference>